<dbReference type="Proteomes" id="UP000291343">
    <property type="component" value="Unassembled WGS sequence"/>
</dbReference>
<feature type="compositionally biased region" description="Acidic residues" evidence="5">
    <location>
        <begin position="828"/>
        <end position="843"/>
    </location>
</feature>
<dbReference type="InterPro" id="IPR001656">
    <property type="entry name" value="PsdUridine_synth_TruD"/>
</dbReference>
<feature type="compositionally biased region" description="Basic and acidic residues" evidence="5">
    <location>
        <begin position="1"/>
        <end position="35"/>
    </location>
</feature>
<feature type="compositionally biased region" description="Basic and acidic residues" evidence="5">
    <location>
        <begin position="575"/>
        <end position="590"/>
    </location>
</feature>
<dbReference type="OrthoDB" id="447290at2759"/>
<dbReference type="SMR" id="A0A482XQJ9"/>
<dbReference type="AlphaFoldDB" id="A0A482XQJ9"/>
<evidence type="ECO:0000256" key="2">
    <source>
        <dbReference type="ARBA" id="ARBA00022694"/>
    </source>
</evidence>
<dbReference type="GO" id="GO:0003723">
    <property type="term" value="F:RNA binding"/>
    <property type="evidence" value="ECO:0007669"/>
    <property type="project" value="InterPro"/>
</dbReference>
<keyword evidence="3" id="KW-0413">Isomerase</keyword>
<evidence type="ECO:0000256" key="4">
    <source>
        <dbReference type="ARBA" id="ARBA00036943"/>
    </source>
</evidence>
<dbReference type="SUPFAM" id="SSF55120">
    <property type="entry name" value="Pseudouridine synthase"/>
    <property type="match status" value="1"/>
</dbReference>
<dbReference type="EMBL" id="QKKF02003370">
    <property type="protein sequence ID" value="RZF47760.1"/>
    <property type="molecule type" value="Genomic_DNA"/>
</dbReference>
<comment type="caution">
    <text evidence="7">The sequence shown here is derived from an EMBL/GenBank/DDBJ whole genome shotgun (WGS) entry which is preliminary data.</text>
</comment>
<evidence type="ECO:0000313" key="8">
    <source>
        <dbReference type="Proteomes" id="UP000291343"/>
    </source>
</evidence>
<feature type="region of interest" description="Disordered" evidence="5">
    <location>
        <begin position="1"/>
        <end position="153"/>
    </location>
</feature>
<comment type="similarity">
    <text evidence="1">Belongs to the pseudouridine synthase TruD family.</text>
</comment>
<name>A0A482XQJ9_LAOST</name>
<keyword evidence="8" id="KW-1185">Reference proteome</keyword>
<protein>
    <recommendedName>
        <fullName evidence="6">TRUD domain-containing protein</fullName>
    </recommendedName>
</protein>
<dbReference type="GO" id="GO:0005634">
    <property type="term" value="C:nucleus"/>
    <property type="evidence" value="ECO:0007669"/>
    <property type="project" value="TreeGrafter"/>
</dbReference>
<evidence type="ECO:0000313" key="7">
    <source>
        <dbReference type="EMBL" id="RZF47760.1"/>
    </source>
</evidence>
<feature type="compositionally biased region" description="Basic and acidic residues" evidence="5">
    <location>
        <begin position="844"/>
        <end position="866"/>
    </location>
</feature>
<organism evidence="7 8">
    <name type="scientific">Laodelphax striatellus</name>
    <name type="common">Small brown planthopper</name>
    <name type="synonym">Delphax striatella</name>
    <dbReference type="NCBI Taxonomy" id="195883"/>
    <lineage>
        <taxon>Eukaryota</taxon>
        <taxon>Metazoa</taxon>
        <taxon>Ecdysozoa</taxon>
        <taxon>Arthropoda</taxon>
        <taxon>Hexapoda</taxon>
        <taxon>Insecta</taxon>
        <taxon>Pterygota</taxon>
        <taxon>Neoptera</taxon>
        <taxon>Paraneoptera</taxon>
        <taxon>Hemiptera</taxon>
        <taxon>Auchenorrhyncha</taxon>
        <taxon>Fulgoroidea</taxon>
        <taxon>Delphacidae</taxon>
        <taxon>Criomorphinae</taxon>
        <taxon>Laodelphax</taxon>
    </lineage>
</organism>
<evidence type="ECO:0000256" key="5">
    <source>
        <dbReference type="SAM" id="MobiDB-lite"/>
    </source>
</evidence>
<comment type="catalytic activity">
    <reaction evidence="4">
        <text>a uridine in tRNA = a pseudouridine in tRNA</text>
        <dbReference type="Rhea" id="RHEA:54572"/>
        <dbReference type="Rhea" id="RHEA-COMP:13339"/>
        <dbReference type="Rhea" id="RHEA-COMP:13934"/>
        <dbReference type="ChEBI" id="CHEBI:65314"/>
        <dbReference type="ChEBI" id="CHEBI:65315"/>
    </reaction>
</comment>
<keyword evidence="2" id="KW-0819">tRNA processing</keyword>
<dbReference type="NCBIfam" id="TIGR00094">
    <property type="entry name" value="tRNA_TruD_broad"/>
    <property type="match status" value="1"/>
</dbReference>
<dbReference type="GO" id="GO:0001522">
    <property type="term" value="P:pseudouridine synthesis"/>
    <property type="evidence" value="ECO:0007669"/>
    <property type="project" value="InterPro"/>
</dbReference>
<evidence type="ECO:0000256" key="3">
    <source>
        <dbReference type="ARBA" id="ARBA00023235"/>
    </source>
</evidence>
<dbReference type="InterPro" id="IPR011760">
    <property type="entry name" value="PsdUridine_synth_TruD_insert"/>
</dbReference>
<evidence type="ECO:0000259" key="6">
    <source>
        <dbReference type="PROSITE" id="PS50984"/>
    </source>
</evidence>
<dbReference type="PANTHER" id="PTHR13326">
    <property type="entry name" value="TRNA PSEUDOURIDINE SYNTHASE D"/>
    <property type="match status" value="1"/>
</dbReference>
<dbReference type="InterPro" id="IPR042214">
    <property type="entry name" value="TruD_catalytic"/>
</dbReference>
<dbReference type="GO" id="GO:0008033">
    <property type="term" value="P:tRNA processing"/>
    <property type="evidence" value="ECO:0007669"/>
    <property type="project" value="UniProtKB-KW"/>
</dbReference>
<accession>A0A482XQJ9</accession>
<dbReference type="Gene3D" id="3.30.2350.20">
    <property type="entry name" value="TruD, catalytic domain"/>
    <property type="match status" value="2"/>
</dbReference>
<feature type="compositionally biased region" description="Basic and acidic residues" evidence="5">
    <location>
        <begin position="113"/>
        <end position="153"/>
    </location>
</feature>
<dbReference type="PANTHER" id="PTHR13326:SF31">
    <property type="entry name" value="PSEUDOURIDYLATE SYNTHASE 7 HOMOLOG"/>
    <property type="match status" value="1"/>
</dbReference>
<dbReference type="PROSITE" id="PS50984">
    <property type="entry name" value="TRUD"/>
    <property type="match status" value="1"/>
</dbReference>
<dbReference type="InterPro" id="IPR020103">
    <property type="entry name" value="PsdUridine_synth_cat_dom_sf"/>
</dbReference>
<feature type="region of interest" description="Disordered" evidence="5">
    <location>
        <begin position="820"/>
        <end position="866"/>
    </location>
</feature>
<feature type="compositionally biased region" description="Basic and acidic residues" evidence="5">
    <location>
        <begin position="94"/>
        <end position="106"/>
    </location>
</feature>
<sequence>MDADQSSKGDKPLSILERFRQLSKDKEKEKLENAKQKPAQTVSAVYLSKSDKSSTPQKFGNDWRGWDRNKRGNSNDRHDGRRGGRGRGRGGGGRGDRGGGEWRERGGGGGGGEWRERGGEWRDRGWKRKGENNHRDEQQEERRREDRGRTGELMSIKESDVGITEYANQNLTGFTGILKQRFSDFNVNEIAKDGTIVKLTSLDVPETPLSDDPVDFKLTDDSDLLKVLKREQWEELYSIVETEDTSRSVEIEVTDMGKEDRMKIHNAIKTLFKNNVTSNTVDRDEKKILRITYFANANEHKIRRNWKEGEFLHFVLYKENTDTSEAINLIAAKLRIKPSQVMYAGIKDKRARTTQAMCIKRMFASKLAAIQPFRTITIGNYCLKKKALRLGSHYGNRFRIAIRNVTADESTIAANVASLQENGFINYFGLQRFGQSVTSPTYLVGKAIVNRNWKEAVEVLLRPRPGERSYADVAAAREVWWKTRCSQSALWELRSPTSGGIERKIWQTLADQHENAYLNALESLPRGTLSLYCHSFQGLIWNRVVSRRFKELGNVVLAGDLVVVEEEKVEGKVGENSDECVRHPSKEGGKVGESGVENNVESVKHAVEESVESGIENSVESVRHATEEECKVGVSGVEKDVESVRQTSEEEGKVLESGVEDSVDSVKKVRHLTEEEAKVTSIEKIVYPLPGSHITLPNNIVADWYKEALAPLAVTMDSFKTDGSGNKTLTSMYGTYRNIVAKPTDLSWKLVNYVNLSDDLFSSELDELNGKGEMEYPDEGAYKALLVEFSLGSSSYATMMLRELMRCGTSSTFHANLTAKETAKEGEEKVDEEEEEKVEDGEREGEPVVKKVKMEAENGEKQESSS</sequence>
<dbReference type="STRING" id="195883.A0A482XQJ9"/>
<gene>
    <name evidence="7" type="ORF">LSTR_LSTR006024</name>
</gene>
<feature type="compositionally biased region" description="Basic and acidic residues" evidence="5">
    <location>
        <begin position="64"/>
        <end position="82"/>
    </location>
</feature>
<dbReference type="Pfam" id="PF01142">
    <property type="entry name" value="TruD"/>
    <property type="match status" value="1"/>
</dbReference>
<evidence type="ECO:0000256" key="1">
    <source>
        <dbReference type="ARBA" id="ARBA00007953"/>
    </source>
</evidence>
<dbReference type="CDD" id="cd02576">
    <property type="entry name" value="PseudoU_synth_ScPUS7"/>
    <property type="match status" value="1"/>
</dbReference>
<proteinExistence type="inferred from homology"/>
<reference evidence="7 8" key="1">
    <citation type="journal article" date="2017" name="Gigascience">
        <title>Genome sequence of the small brown planthopper, Laodelphax striatellus.</title>
        <authorList>
            <person name="Zhu J."/>
            <person name="Jiang F."/>
            <person name="Wang X."/>
            <person name="Yang P."/>
            <person name="Bao Y."/>
            <person name="Zhao W."/>
            <person name="Wang W."/>
            <person name="Lu H."/>
            <person name="Wang Q."/>
            <person name="Cui N."/>
            <person name="Li J."/>
            <person name="Chen X."/>
            <person name="Luo L."/>
            <person name="Yu J."/>
            <person name="Kang L."/>
            <person name="Cui F."/>
        </authorList>
    </citation>
    <scope>NUCLEOTIDE SEQUENCE [LARGE SCALE GENOMIC DNA]</scope>
    <source>
        <strain evidence="7">Lst14</strain>
    </source>
</reference>
<feature type="region of interest" description="Disordered" evidence="5">
    <location>
        <begin position="575"/>
        <end position="595"/>
    </location>
</feature>
<dbReference type="InParanoid" id="A0A482XQJ9"/>
<dbReference type="GO" id="GO:0009982">
    <property type="term" value="F:pseudouridine synthase activity"/>
    <property type="evidence" value="ECO:0007669"/>
    <property type="project" value="InterPro"/>
</dbReference>
<feature type="domain" description="TRUD" evidence="6">
    <location>
        <begin position="423"/>
        <end position="742"/>
    </location>
</feature>
<dbReference type="FunCoup" id="A0A482XQJ9">
    <property type="interactions" value="1721"/>
</dbReference>